<dbReference type="GO" id="GO:0016702">
    <property type="term" value="F:oxidoreductase activity, acting on single donors with incorporation of molecular oxygen, incorporation of two atoms of oxygen"/>
    <property type="evidence" value="ECO:0007669"/>
    <property type="project" value="InterPro"/>
</dbReference>
<dbReference type="SUPFAM" id="SSF49482">
    <property type="entry name" value="Aromatic compound dioxygenase"/>
    <property type="match status" value="1"/>
</dbReference>
<comment type="caution">
    <text evidence="1">The sequence shown here is derived from an EMBL/GenBank/DDBJ whole genome shotgun (WGS) entry which is preliminary data.</text>
</comment>
<organism evidence="1 2">
    <name type="scientific">Bizionia arctica</name>
    <dbReference type="NCBI Taxonomy" id="1495645"/>
    <lineage>
        <taxon>Bacteria</taxon>
        <taxon>Pseudomonadati</taxon>
        <taxon>Bacteroidota</taxon>
        <taxon>Flavobacteriia</taxon>
        <taxon>Flavobacteriales</taxon>
        <taxon>Flavobacteriaceae</taxon>
        <taxon>Bizionia</taxon>
    </lineage>
</organism>
<evidence type="ECO:0000313" key="1">
    <source>
        <dbReference type="EMBL" id="GGG36057.1"/>
    </source>
</evidence>
<name>A0A917GBN9_9FLAO</name>
<dbReference type="InterPro" id="IPR015889">
    <property type="entry name" value="Intradiol_dOase_core"/>
</dbReference>
<dbReference type="RefSeq" id="WP_188461474.1">
    <property type="nucleotide sequence ID" value="NZ_BMFQ01000001.1"/>
</dbReference>
<gene>
    <name evidence="1" type="ORF">GCM10010976_04690</name>
</gene>
<keyword evidence="2" id="KW-1185">Reference proteome</keyword>
<dbReference type="PROSITE" id="PS51257">
    <property type="entry name" value="PROKAR_LIPOPROTEIN"/>
    <property type="match status" value="1"/>
</dbReference>
<protein>
    <submittedName>
        <fullName evidence="1">Uncharacterized protein</fullName>
    </submittedName>
</protein>
<dbReference type="EMBL" id="BMFQ01000001">
    <property type="protein sequence ID" value="GGG36057.1"/>
    <property type="molecule type" value="Genomic_DNA"/>
</dbReference>
<proteinExistence type="predicted"/>
<reference evidence="1" key="2">
    <citation type="submission" date="2020-09" db="EMBL/GenBank/DDBJ databases">
        <authorList>
            <person name="Sun Q."/>
            <person name="Zhou Y."/>
        </authorList>
    </citation>
    <scope>NUCLEOTIDE SEQUENCE</scope>
    <source>
        <strain evidence="1">CGMCC 1.12751</strain>
    </source>
</reference>
<dbReference type="AlphaFoldDB" id="A0A917GBN9"/>
<dbReference type="Proteomes" id="UP000625976">
    <property type="component" value="Unassembled WGS sequence"/>
</dbReference>
<accession>A0A917GBN9</accession>
<dbReference type="GO" id="GO:0005506">
    <property type="term" value="F:iron ion binding"/>
    <property type="evidence" value="ECO:0007669"/>
    <property type="project" value="InterPro"/>
</dbReference>
<sequence>MKKLSLIFILGLFYSCQIQYDVSTRFVFEGQVNDRDGNPIDNNAVEAWIYNSNDSDLIGFTTTNADGNFTLIIPEPINENEFALKIKGGSVYSQKEYVNIWQSDFINYKLNLGEVTLIKGDDISQLQITLNHVTAENSISFIEVTGIMADQIVWVNSFENDYPYYYNYDTYYRDVAKNQTLNLYYEVSNVITGQTESFSESIVVESDNVTPYTLNY</sequence>
<reference evidence="1" key="1">
    <citation type="journal article" date="2014" name="Int. J. Syst. Evol. Microbiol.">
        <title>Complete genome sequence of Corynebacterium casei LMG S-19264T (=DSM 44701T), isolated from a smear-ripened cheese.</title>
        <authorList>
            <consortium name="US DOE Joint Genome Institute (JGI-PGF)"/>
            <person name="Walter F."/>
            <person name="Albersmeier A."/>
            <person name="Kalinowski J."/>
            <person name="Ruckert C."/>
        </authorList>
    </citation>
    <scope>NUCLEOTIDE SEQUENCE</scope>
    <source>
        <strain evidence="1">CGMCC 1.12751</strain>
    </source>
</reference>
<evidence type="ECO:0000313" key="2">
    <source>
        <dbReference type="Proteomes" id="UP000625976"/>
    </source>
</evidence>